<organism evidence="2 3">
    <name type="scientific">Streptomyces uncialis</name>
    <dbReference type="NCBI Taxonomy" id="1048205"/>
    <lineage>
        <taxon>Bacteria</taxon>
        <taxon>Bacillati</taxon>
        <taxon>Actinomycetota</taxon>
        <taxon>Actinomycetes</taxon>
        <taxon>Kitasatosporales</taxon>
        <taxon>Streptomycetaceae</taxon>
        <taxon>Streptomyces</taxon>
    </lineage>
</organism>
<keyword evidence="1" id="KW-0812">Transmembrane</keyword>
<protein>
    <submittedName>
        <fullName evidence="2">Uncharacterized protein</fullName>
    </submittedName>
</protein>
<dbReference type="AlphaFoldDB" id="A0A1Q4V930"/>
<keyword evidence="1" id="KW-0472">Membrane</keyword>
<accession>A0A1Q4V930</accession>
<evidence type="ECO:0000256" key="1">
    <source>
        <dbReference type="SAM" id="Phobius"/>
    </source>
</evidence>
<evidence type="ECO:0000313" key="3">
    <source>
        <dbReference type="Proteomes" id="UP000186455"/>
    </source>
</evidence>
<comment type="caution">
    <text evidence="2">The sequence shown here is derived from an EMBL/GenBank/DDBJ whole genome shotgun (WGS) entry which is preliminary data.</text>
</comment>
<dbReference type="EMBL" id="LFBV01000003">
    <property type="protein sequence ID" value="OKH94324.1"/>
    <property type="molecule type" value="Genomic_DNA"/>
</dbReference>
<sequence>MAPLTGTLAALPSALLLATTVLFSPMACGSCDAADAARFDDSFAPALFVAMGILALTGGLLVTSWALPWRTSARTRRALMAAPAPFLALAAYLVFLELVAWP</sequence>
<dbReference type="Proteomes" id="UP000186455">
    <property type="component" value="Unassembled WGS sequence"/>
</dbReference>
<feature type="transmembrane region" description="Helical" evidence="1">
    <location>
        <begin position="79"/>
        <end position="101"/>
    </location>
</feature>
<evidence type="ECO:0000313" key="2">
    <source>
        <dbReference type="EMBL" id="OKH94324.1"/>
    </source>
</evidence>
<name>A0A1Q4V930_9ACTN</name>
<gene>
    <name evidence="2" type="ORF">AB852_16200</name>
</gene>
<keyword evidence="3" id="KW-1185">Reference proteome</keyword>
<reference evidence="2 3" key="1">
    <citation type="submission" date="2015-06" db="EMBL/GenBank/DDBJ databases">
        <title>Cloning and characterization of the uncialamcin biosynthetic gene cluster.</title>
        <authorList>
            <person name="Yan X."/>
            <person name="Huang T."/>
            <person name="Ge H."/>
            <person name="Shen B."/>
        </authorList>
    </citation>
    <scope>NUCLEOTIDE SEQUENCE [LARGE SCALE GENOMIC DNA]</scope>
    <source>
        <strain evidence="2 3">DCA2648</strain>
    </source>
</reference>
<keyword evidence="1" id="KW-1133">Transmembrane helix</keyword>
<proteinExistence type="predicted"/>
<feature type="transmembrane region" description="Helical" evidence="1">
    <location>
        <begin position="43"/>
        <end position="67"/>
    </location>
</feature>